<dbReference type="PANTHER" id="PTHR43042">
    <property type="entry name" value="SAM-DEPENDENT METHYLTRANSFERASE"/>
    <property type="match status" value="1"/>
</dbReference>
<dbReference type="Gene3D" id="3.40.50.150">
    <property type="entry name" value="Vaccinia Virus protein VP39"/>
    <property type="match status" value="1"/>
</dbReference>
<accession>A0A1U9MEW4</accession>
<dbReference type="KEGG" id="bapi:BBC0122_001090"/>
<dbReference type="CDD" id="cd02440">
    <property type="entry name" value="AdoMet_MTases"/>
    <property type="match status" value="1"/>
</dbReference>
<name>A0A1U9MEW4_9HYPH</name>
<dbReference type="InterPro" id="IPR029063">
    <property type="entry name" value="SAM-dependent_MTases_sf"/>
</dbReference>
<dbReference type="SUPFAM" id="SSF53335">
    <property type="entry name" value="S-adenosyl-L-methionine-dependent methyltransferases"/>
    <property type="match status" value="1"/>
</dbReference>
<keyword evidence="2" id="KW-0489">Methyltransferase</keyword>
<feature type="compositionally biased region" description="Basic and acidic residues" evidence="1">
    <location>
        <begin position="58"/>
        <end position="70"/>
    </location>
</feature>
<evidence type="ECO:0000256" key="1">
    <source>
        <dbReference type="SAM" id="MobiDB-lite"/>
    </source>
</evidence>
<reference evidence="2 3" key="1">
    <citation type="submission" date="2016-11" db="EMBL/GenBank/DDBJ databases">
        <title>Comparative genomics of Bartonella apis.</title>
        <authorList>
            <person name="Engel P."/>
        </authorList>
    </citation>
    <scope>NUCLEOTIDE SEQUENCE [LARGE SCALE GENOMIC DNA]</scope>
    <source>
        <strain evidence="2 3">BBC0122</strain>
    </source>
</reference>
<dbReference type="AlphaFoldDB" id="A0A1U9MEW4"/>
<evidence type="ECO:0000313" key="3">
    <source>
        <dbReference type="Proteomes" id="UP000189632"/>
    </source>
</evidence>
<keyword evidence="2" id="KW-0808">Transferase</keyword>
<protein>
    <submittedName>
        <fullName evidence="2">23S rRNA (Cytosine1962-C5)-methyltransferase</fullName>
        <ecNumber evidence="2">2.1.1.191</ecNumber>
    </submittedName>
</protein>
<organism evidence="2 3">
    <name type="scientific">Bartonella choladocola</name>
    <dbReference type="NCBI Taxonomy" id="2750995"/>
    <lineage>
        <taxon>Bacteria</taxon>
        <taxon>Pseudomonadati</taxon>
        <taxon>Pseudomonadota</taxon>
        <taxon>Alphaproteobacteria</taxon>
        <taxon>Hyphomicrobiales</taxon>
        <taxon>Bartonellaceae</taxon>
        <taxon>Bartonella</taxon>
    </lineage>
</organism>
<dbReference type="EC" id="2.1.1.191" evidence="2"/>
<keyword evidence="3" id="KW-1185">Reference proteome</keyword>
<dbReference type="Proteomes" id="UP000189632">
    <property type="component" value="Chromosome"/>
</dbReference>
<dbReference type="EMBL" id="CP015625">
    <property type="protein sequence ID" value="AQT46249.1"/>
    <property type="molecule type" value="Genomic_DNA"/>
</dbReference>
<proteinExistence type="predicted"/>
<dbReference type="Gene3D" id="2.60.40.1180">
    <property type="entry name" value="Golgi alpha-mannosidase II"/>
    <property type="match status" value="1"/>
</dbReference>
<feature type="region of interest" description="Disordered" evidence="1">
    <location>
        <begin position="1"/>
        <end position="97"/>
    </location>
</feature>
<sequence length="392" mass="44711">MENARLVKAQHPKDKKKRGMKTPRNGTAPYAPKKALETGNKPERRKAVHANNSGNYRKIVEQDNTRRENQKLQPENRGGEAPKIKSRFLPRPSGKRPEERLPVILETSANENYALIDSGNGLKLERYGNLRIIRPEGQALWQPASSEKEWQDVDAIFTGNTDEEGMGRWNFPKQPLGETWPLSWDGMPFLGRFTSFRHVGVFPEQDAHWRFMEELIKKANRPVKVLNLFGYTGLASLIAARAGAEVTHVDASKKAILWAKENQEVAHLTDRPIRWICDDAMKFVEREGRRGKHYDIILLDPPAYGRGPHGEVWQLFDHLPEMVKGCRAILSDNPIAVILTAYSIRASFFAIHELMRDEFTGLGGRIESGELILREEKAQRALSTSLFSRWIF</sequence>
<dbReference type="STRING" id="1686310.BBC0244_001020"/>
<dbReference type="PANTHER" id="PTHR43042:SF2">
    <property type="entry name" value="SAM-DEPENDENT METHYLTRANSFERASE"/>
    <property type="match status" value="1"/>
</dbReference>
<dbReference type="GO" id="GO:0008168">
    <property type="term" value="F:methyltransferase activity"/>
    <property type="evidence" value="ECO:0007669"/>
    <property type="project" value="UniProtKB-KW"/>
</dbReference>
<dbReference type="GO" id="GO:0032259">
    <property type="term" value="P:methylation"/>
    <property type="evidence" value="ECO:0007669"/>
    <property type="project" value="UniProtKB-KW"/>
</dbReference>
<gene>
    <name evidence="2" type="ORF">BBC0122_001090</name>
</gene>
<evidence type="ECO:0000313" key="2">
    <source>
        <dbReference type="EMBL" id="AQT46249.1"/>
    </source>
</evidence>
<dbReference type="Pfam" id="PF03602">
    <property type="entry name" value="Cons_hypoth95"/>
    <property type="match status" value="1"/>
</dbReference>
<feature type="compositionally biased region" description="Basic residues" evidence="1">
    <location>
        <begin position="8"/>
        <end position="21"/>
    </location>
</feature>
<dbReference type="InterPro" id="IPR013780">
    <property type="entry name" value="Glyco_hydro_b"/>
</dbReference>